<keyword evidence="3" id="KW-0597">Phosphoprotein</keyword>
<feature type="domain" description="Histidine kinase" evidence="4">
    <location>
        <begin position="188"/>
        <end position="401"/>
    </location>
</feature>
<comment type="caution">
    <text evidence="5">The sequence shown here is derived from an EMBL/GenBank/DDBJ whole genome shotgun (WGS) entry which is preliminary data.</text>
</comment>
<dbReference type="KEGG" id="prn:BW723_12910"/>
<gene>
    <name evidence="5" type="ORF">LPB301_08870</name>
</gene>
<dbReference type="InterPro" id="IPR036890">
    <property type="entry name" value="HATPase_C_sf"/>
</dbReference>
<dbReference type="Pfam" id="PF02518">
    <property type="entry name" value="HATPase_c"/>
    <property type="match status" value="1"/>
</dbReference>
<reference evidence="6" key="1">
    <citation type="submission" date="2016-02" db="EMBL/GenBank/DDBJ databases">
        <title>Paenibacillus sp. LPB0068, isolated from Crassostrea gigas.</title>
        <authorList>
            <person name="Shin S.-K."/>
            <person name="Yi H."/>
        </authorList>
    </citation>
    <scope>NUCLEOTIDE SEQUENCE [LARGE SCALE GENOMIC DNA]</scope>
    <source>
        <strain evidence="6">KCTC 23969</strain>
    </source>
</reference>
<keyword evidence="5" id="KW-0808">Transferase</keyword>
<proteinExistence type="predicted"/>
<name>A0A1B8U078_9FLAO</name>
<keyword evidence="5" id="KW-0418">Kinase</keyword>
<dbReference type="GO" id="GO:0000155">
    <property type="term" value="F:phosphorelay sensor kinase activity"/>
    <property type="evidence" value="ECO:0007669"/>
    <property type="project" value="InterPro"/>
</dbReference>
<dbReference type="AlphaFoldDB" id="A0A1B8U078"/>
<comment type="catalytic activity">
    <reaction evidence="1">
        <text>ATP + protein L-histidine = ADP + protein N-phospho-L-histidine.</text>
        <dbReference type="EC" id="2.7.13.3"/>
    </reaction>
</comment>
<dbReference type="CDD" id="cd00082">
    <property type="entry name" value="HisKA"/>
    <property type="match status" value="1"/>
</dbReference>
<dbReference type="Gene3D" id="3.30.565.10">
    <property type="entry name" value="Histidine kinase-like ATPase, C-terminal domain"/>
    <property type="match status" value="1"/>
</dbReference>
<dbReference type="InterPro" id="IPR003018">
    <property type="entry name" value="GAF"/>
</dbReference>
<dbReference type="InterPro" id="IPR004358">
    <property type="entry name" value="Sig_transdc_His_kin-like_C"/>
</dbReference>
<dbReference type="Pfam" id="PF01590">
    <property type="entry name" value="GAF"/>
    <property type="match status" value="1"/>
</dbReference>
<keyword evidence="6" id="KW-1185">Reference proteome</keyword>
<dbReference type="Gene3D" id="1.10.287.130">
    <property type="match status" value="1"/>
</dbReference>
<dbReference type="PANTHER" id="PTHR43102:SF2">
    <property type="entry name" value="GAF DOMAIN-CONTAINING PROTEIN"/>
    <property type="match status" value="1"/>
</dbReference>
<dbReference type="SUPFAM" id="SSF47384">
    <property type="entry name" value="Homodimeric domain of signal transducing histidine kinase"/>
    <property type="match status" value="1"/>
</dbReference>
<evidence type="ECO:0000259" key="4">
    <source>
        <dbReference type="PROSITE" id="PS50109"/>
    </source>
</evidence>
<dbReference type="InterPro" id="IPR005467">
    <property type="entry name" value="His_kinase_dom"/>
</dbReference>
<dbReference type="OrthoDB" id="9811889at2"/>
<evidence type="ECO:0000313" key="5">
    <source>
        <dbReference type="EMBL" id="OBY65209.1"/>
    </source>
</evidence>
<dbReference type="SUPFAM" id="SSF55781">
    <property type="entry name" value="GAF domain-like"/>
    <property type="match status" value="1"/>
</dbReference>
<dbReference type="EC" id="2.7.13.3" evidence="2"/>
<sequence length="404" mass="46147">MKSAEIPENEEERLKALDNYNILDTLPEEDYDALSKIASGICNTPIALISLIDEKRQWFKSHYGVDATETPRELAFCAHSILNPDELFIVKDATKDERFFDNPLTTEQPKVIFYAGAPLVTPDGNALGTLCVIDNEPSDLNDTQKESLKLLANQVVSLLELRKRNNELSKANVETEKLNIRLNNFAYRLTHDLKSPISGINFLLDVLKEDFQDLFKETEAEKHIDLIANRIVYMSTLIDDILEYTKVNTENIVYEDINAKELIDSIIKNIDFEQKIFLNSDVLDTNIHISKIGFLQVFQNLISNSRKYTNKDKVNIEIDFKDEPQHYHFVYKDNGPGIEEQYWDKVFNMFETIDNSNNDNTGIGLATVKAIITRLGGEINLQNREDGKSGVCFSFSFSKKEILA</sequence>
<evidence type="ECO:0000256" key="1">
    <source>
        <dbReference type="ARBA" id="ARBA00000085"/>
    </source>
</evidence>
<dbReference type="SMART" id="SM00387">
    <property type="entry name" value="HATPase_c"/>
    <property type="match status" value="1"/>
</dbReference>
<dbReference type="PROSITE" id="PS50109">
    <property type="entry name" value="HIS_KIN"/>
    <property type="match status" value="1"/>
</dbReference>
<dbReference type="InterPro" id="IPR029016">
    <property type="entry name" value="GAF-like_dom_sf"/>
</dbReference>
<dbReference type="PRINTS" id="PR00344">
    <property type="entry name" value="BCTRLSENSOR"/>
</dbReference>
<dbReference type="RefSeq" id="WP_068360329.1">
    <property type="nucleotide sequence ID" value="NZ_CP019337.1"/>
</dbReference>
<dbReference type="PANTHER" id="PTHR43102">
    <property type="entry name" value="SLR1143 PROTEIN"/>
    <property type="match status" value="1"/>
</dbReference>
<dbReference type="SMART" id="SM00065">
    <property type="entry name" value="GAF"/>
    <property type="match status" value="1"/>
</dbReference>
<dbReference type="Pfam" id="PF00512">
    <property type="entry name" value="HisKA"/>
    <property type="match status" value="1"/>
</dbReference>
<dbReference type="InterPro" id="IPR003594">
    <property type="entry name" value="HATPase_dom"/>
</dbReference>
<accession>A0A1B8U078</accession>
<dbReference type="STRING" id="996801.BW723_12910"/>
<dbReference type="InterPro" id="IPR003661">
    <property type="entry name" value="HisK_dim/P_dom"/>
</dbReference>
<dbReference type="SMART" id="SM00388">
    <property type="entry name" value="HisKA"/>
    <property type="match status" value="1"/>
</dbReference>
<organism evidence="5 6">
    <name type="scientific">Polaribacter reichenbachii</name>
    <dbReference type="NCBI Taxonomy" id="996801"/>
    <lineage>
        <taxon>Bacteria</taxon>
        <taxon>Pseudomonadati</taxon>
        <taxon>Bacteroidota</taxon>
        <taxon>Flavobacteriia</taxon>
        <taxon>Flavobacteriales</taxon>
        <taxon>Flavobacteriaceae</taxon>
    </lineage>
</organism>
<evidence type="ECO:0000256" key="2">
    <source>
        <dbReference type="ARBA" id="ARBA00012438"/>
    </source>
</evidence>
<dbReference type="Proteomes" id="UP000092612">
    <property type="component" value="Unassembled WGS sequence"/>
</dbReference>
<protein>
    <recommendedName>
        <fullName evidence="2">histidine kinase</fullName>
        <ecNumber evidence="2">2.7.13.3</ecNumber>
    </recommendedName>
</protein>
<dbReference type="InterPro" id="IPR036097">
    <property type="entry name" value="HisK_dim/P_sf"/>
</dbReference>
<evidence type="ECO:0000256" key="3">
    <source>
        <dbReference type="ARBA" id="ARBA00022553"/>
    </source>
</evidence>
<dbReference type="Gene3D" id="3.30.450.40">
    <property type="match status" value="1"/>
</dbReference>
<dbReference type="SUPFAM" id="SSF55874">
    <property type="entry name" value="ATPase domain of HSP90 chaperone/DNA topoisomerase II/histidine kinase"/>
    <property type="match status" value="1"/>
</dbReference>
<evidence type="ECO:0000313" key="6">
    <source>
        <dbReference type="Proteomes" id="UP000092612"/>
    </source>
</evidence>
<dbReference type="EMBL" id="LSFL01000031">
    <property type="protein sequence ID" value="OBY65209.1"/>
    <property type="molecule type" value="Genomic_DNA"/>
</dbReference>